<feature type="compositionally biased region" description="Basic and acidic residues" evidence="7">
    <location>
        <begin position="689"/>
        <end position="706"/>
    </location>
</feature>
<keyword evidence="5" id="KW-0804">Transcription</keyword>
<dbReference type="FunFam" id="2.40.290.10:FF:000002">
    <property type="entry name" value="Spen family transcriptional repressor"/>
    <property type="match status" value="1"/>
</dbReference>
<feature type="domain" description="SPOC" evidence="8">
    <location>
        <begin position="917"/>
        <end position="1083"/>
    </location>
</feature>
<dbReference type="InterPro" id="IPR012921">
    <property type="entry name" value="SPOC_C"/>
</dbReference>
<dbReference type="Pfam" id="PF20810">
    <property type="entry name" value="MINT_RID"/>
    <property type="match status" value="1"/>
</dbReference>
<organism evidence="9 10">
    <name type="scientific">Phrynocephalus forsythii</name>
    <dbReference type="NCBI Taxonomy" id="171643"/>
    <lineage>
        <taxon>Eukaryota</taxon>
        <taxon>Metazoa</taxon>
        <taxon>Chordata</taxon>
        <taxon>Craniata</taxon>
        <taxon>Vertebrata</taxon>
        <taxon>Euteleostomi</taxon>
        <taxon>Lepidosauria</taxon>
        <taxon>Squamata</taxon>
        <taxon>Bifurcata</taxon>
        <taxon>Unidentata</taxon>
        <taxon>Episquamata</taxon>
        <taxon>Toxicofera</taxon>
        <taxon>Iguania</taxon>
        <taxon>Acrodonta</taxon>
        <taxon>Agamidae</taxon>
        <taxon>Agaminae</taxon>
        <taxon>Phrynocephalus</taxon>
    </lineage>
</organism>
<dbReference type="OrthoDB" id="6407164at2759"/>
<feature type="region of interest" description="Disordered" evidence="7">
    <location>
        <begin position="1"/>
        <end position="25"/>
    </location>
</feature>
<dbReference type="InterPro" id="IPR010912">
    <property type="entry name" value="SPOC_met"/>
</dbReference>
<keyword evidence="6" id="KW-0539">Nucleus</keyword>
<dbReference type="GO" id="GO:0003723">
    <property type="term" value="F:RNA binding"/>
    <property type="evidence" value="ECO:0007669"/>
    <property type="project" value="UniProtKB-KW"/>
</dbReference>
<evidence type="ECO:0000256" key="1">
    <source>
        <dbReference type="ARBA" id="ARBA00004123"/>
    </source>
</evidence>
<name>A0A9Q0X8R7_9SAUR</name>
<dbReference type="InterPro" id="IPR016194">
    <property type="entry name" value="SPOC-like_C_dom_sf"/>
</dbReference>
<dbReference type="Pfam" id="PF07744">
    <property type="entry name" value="SPOC"/>
    <property type="match status" value="1"/>
</dbReference>
<sequence>MGLKLRPGADNTPTTPPSDPSTPLQTVLPAAIVRLPAPVAPGVAALHSSPPAKVTEWLVKHEEARAHSTPPPALPPDTKASDIDTNSSTLRKILMEPKYVCATSVASTHVTAAIAEPVSAPRLEEAAGHPPAEAVRVGSDEKPAVPAPNALELAAAEAPVFPEKEKIISVIAPKATSVISRMPHSIDLEETPRITLVKPAPQPQTCLVSALSPKYKPRPSANDNSRFHPGSMSVIEDRPVETGSSPGLRVNTSEGVVLLSYSGQKTEGPQRISAKISQIPPASAVDIEFQQSVSKSQIKQEPLGASPAVPKGAPAPVGYGSGSSLVLGSQPYSPAPVLASIKQERSGGSLEKLDPAHLSVQGLASQPGPVKGLPQPASAPSLLIHNQMVLPQGLAATSTNKKLPDPATTLKGEAKPLQAASLSPGVSPHHASLSAKMHPEANHVSGGGSGPGDRAGSHLSVAKQEPLSPRTSGHSPSPFPRACHPGGPSSPALSGNSAMLGVQGSPCPGIPVPQYISSMHPEQSVIMPPHSVTQAVSLGHLSQGEVRMNTPPLPGMPYGIRTEALHSPRAALQPQRSSTPQPAPVREIVLPPLSSQHSSEEELHYHHPVCRGSAPVQSDVLVMQPDYRLHPAGLRLDQYNVPRDMRRMMHPHMAAVGSDHHPESRQSRTPEGRSAKTPPAPKTLQPGKEAPKSAEVKMAHSPHSESRLLSGQLPGLPLTQPVVVPHGVQIMHPAGGSFHDYRPVYSDMRSYHPAAQLGHPPFTGASPIGLPSRSMTPSQGLPEGEHSHPNPPAHSKTPQQEPKGAQGTGPEGSHHHPAPNRHLPQLEPHLHLPPRGQAEAGQTSFPSPVAISAKPELPSPHQPALQKPSLFVPTTSGGPAAPSGLPLLRPEPQSVLKMDPAAAAAVAHPVSQRPVDMVQLLTKYPIVWQGLLALKNDTAAVQLHFVSGNNVLAHRSLPAPEGGPPLRIAQRMRLEASQLEGVARRMMVESDYCLLLALPCGRDEEDVVSQTESLKAAFISYLQAKQAAGIINVPNPGSNQPAYVLQIFPPCEFSENHLSRLAPDLLASISSISPHLMIVIASV</sequence>
<reference evidence="9" key="1">
    <citation type="journal article" date="2023" name="DNA Res.">
        <title>Chromosome-level genome assembly of Phrynocephalus forsythii using third-generation DNA sequencing and Hi-C analysis.</title>
        <authorList>
            <person name="Qi Y."/>
            <person name="Zhao W."/>
            <person name="Zhao Y."/>
            <person name="Niu C."/>
            <person name="Cao S."/>
            <person name="Zhang Y."/>
        </authorList>
    </citation>
    <scope>NUCLEOTIDE SEQUENCE</scope>
    <source>
        <tissue evidence="9">Muscle</tissue>
    </source>
</reference>
<feature type="compositionally biased region" description="Basic and acidic residues" evidence="7">
    <location>
        <begin position="658"/>
        <end position="674"/>
    </location>
</feature>
<feature type="region of interest" description="Disordered" evidence="7">
    <location>
        <begin position="62"/>
        <end position="83"/>
    </location>
</feature>
<evidence type="ECO:0000256" key="3">
    <source>
        <dbReference type="ARBA" id="ARBA00023015"/>
    </source>
</evidence>
<keyword evidence="3" id="KW-0805">Transcription regulation</keyword>
<protein>
    <recommendedName>
        <fullName evidence="8">SPOC domain-containing protein</fullName>
    </recommendedName>
</protein>
<feature type="region of interest" description="Disordered" evidence="7">
    <location>
        <begin position="419"/>
        <end position="500"/>
    </location>
</feature>
<feature type="region of interest" description="Disordered" evidence="7">
    <location>
        <begin position="654"/>
        <end position="713"/>
    </location>
</feature>
<dbReference type="AlphaFoldDB" id="A0A9Q0X8R7"/>
<feature type="region of interest" description="Disordered" evidence="7">
    <location>
        <begin position="756"/>
        <end position="891"/>
    </location>
</feature>
<evidence type="ECO:0000313" key="9">
    <source>
        <dbReference type="EMBL" id="KAJ7306417.1"/>
    </source>
</evidence>
<dbReference type="PROSITE" id="PS50917">
    <property type="entry name" value="SPOC"/>
    <property type="match status" value="1"/>
</dbReference>
<evidence type="ECO:0000256" key="7">
    <source>
        <dbReference type="SAM" id="MobiDB-lite"/>
    </source>
</evidence>
<evidence type="ECO:0000256" key="4">
    <source>
        <dbReference type="ARBA" id="ARBA00023054"/>
    </source>
</evidence>
<feature type="region of interest" description="Disordered" evidence="7">
    <location>
        <begin position="212"/>
        <end position="232"/>
    </location>
</feature>
<dbReference type="Proteomes" id="UP001142489">
    <property type="component" value="Unassembled WGS sequence"/>
</dbReference>
<dbReference type="Gene3D" id="2.40.290.10">
    <property type="match status" value="1"/>
</dbReference>
<keyword evidence="4" id="KW-0175">Coiled coil</keyword>
<proteinExistence type="predicted"/>
<evidence type="ECO:0000313" key="10">
    <source>
        <dbReference type="Proteomes" id="UP001142489"/>
    </source>
</evidence>
<keyword evidence="10" id="KW-1185">Reference proteome</keyword>
<comment type="subcellular location">
    <subcellularLocation>
        <location evidence="1">Nucleus</location>
    </subcellularLocation>
</comment>
<dbReference type="InterPro" id="IPR049093">
    <property type="entry name" value="MINT_RID"/>
</dbReference>
<accession>A0A9Q0X8R7</accession>
<dbReference type="GO" id="GO:0005634">
    <property type="term" value="C:nucleus"/>
    <property type="evidence" value="ECO:0007669"/>
    <property type="project" value="UniProtKB-SubCell"/>
</dbReference>
<dbReference type="EMBL" id="JAPFRF010000020">
    <property type="protein sequence ID" value="KAJ7306417.1"/>
    <property type="molecule type" value="Genomic_DNA"/>
</dbReference>
<evidence type="ECO:0000256" key="2">
    <source>
        <dbReference type="ARBA" id="ARBA00022884"/>
    </source>
</evidence>
<gene>
    <name evidence="9" type="ORF">JRQ81_009766</name>
</gene>
<evidence type="ECO:0000256" key="6">
    <source>
        <dbReference type="ARBA" id="ARBA00023242"/>
    </source>
</evidence>
<dbReference type="CDD" id="cd21543">
    <property type="entry name" value="SPOC_SHARP"/>
    <property type="match status" value="1"/>
</dbReference>
<comment type="caution">
    <text evidence="9">The sequence shown here is derived from an EMBL/GenBank/DDBJ whole genome shotgun (WGS) entry which is preliminary data.</text>
</comment>
<keyword evidence="2" id="KW-0694">RNA-binding</keyword>
<evidence type="ECO:0000256" key="5">
    <source>
        <dbReference type="ARBA" id="ARBA00023163"/>
    </source>
</evidence>
<evidence type="ECO:0000259" key="8">
    <source>
        <dbReference type="PROSITE" id="PS50917"/>
    </source>
</evidence>
<dbReference type="SUPFAM" id="SSF100939">
    <property type="entry name" value="SPOC domain-like"/>
    <property type="match status" value="1"/>
</dbReference>